<dbReference type="EMBL" id="SEOQ01000220">
    <property type="protein sequence ID" value="TFY66760.1"/>
    <property type="molecule type" value="Genomic_DNA"/>
</dbReference>
<evidence type="ECO:0000313" key="2">
    <source>
        <dbReference type="Proteomes" id="UP000298327"/>
    </source>
</evidence>
<organism evidence="1 2">
    <name type="scientific">Dentipellis fragilis</name>
    <dbReference type="NCBI Taxonomy" id="205917"/>
    <lineage>
        <taxon>Eukaryota</taxon>
        <taxon>Fungi</taxon>
        <taxon>Dikarya</taxon>
        <taxon>Basidiomycota</taxon>
        <taxon>Agaricomycotina</taxon>
        <taxon>Agaricomycetes</taxon>
        <taxon>Russulales</taxon>
        <taxon>Hericiaceae</taxon>
        <taxon>Dentipellis</taxon>
    </lineage>
</organism>
<proteinExistence type="predicted"/>
<accession>A0A4Y9YYC4</accession>
<evidence type="ECO:0000313" key="1">
    <source>
        <dbReference type="EMBL" id="TFY66760.1"/>
    </source>
</evidence>
<keyword evidence="2" id="KW-1185">Reference proteome</keyword>
<dbReference type="AlphaFoldDB" id="A0A4Y9YYC4"/>
<name>A0A4Y9YYC4_9AGAM</name>
<reference evidence="1 2" key="1">
    <citation type="submission" date="2019-02" db="EMBL/GenBank/DDBJ databases">
        <title>Genome sequencing of the rare red list fungi Dentipellis fragilis.</title>
        <authorList>
            <person name="Buettner E."/>
            <person name="Kellner H."/>
        </authorList>
    </citation>
    <scope>NUCLEOTIDE SEQUENCE [LARGE SCALE GENOMIC DNA]</scope>
    <source>
        <strain evidence="1 2">DSM 105465</strain>
    </source>
</reference>
<dbReference type="Proteomes" id="UP000298327">
    <property type="component" value="Unassembled WGS sequence"/>
</dbReference>
<gene>
    <name evidence="1" type="ORF">EVG20_g4327</name>
</gene>
<comment type="caution">
    <text evidence="1">The sequence shown here is derived from an EMBL/GenBank/DDBJ whole genome shotgun (WGS) entry which is preliminary data.</text>
</comment>
<protein>
    <submittedName>
        <fullName evidence="1">Uncharacterized protein</fullName>
    </submittedName>
</protein>
<sequence>MSSAKSRRGGLDSVILLHHPIGATDRFSAFTSAGLGPSPRHGPPLASSSSIVFSEIDRYAYYQACGRIEHALLDLDNAYGPFWVPARRNVAGPLSNHSTMLMQRFHWTTVVSAFNFSPLHRVFSPYELILGFLQ</sequence>